<proteinExistence type="predicted"/>
<evidence type="ECO:0000313" key="1">
    <source>
        <dbReference type="EMBL" id="SDO45840.1"/>
    </source>
</evidence>
<protein>
    <submittedName>
        <fullName evidence="1">Uncharacterized protein</fullName>
    </submittedName>
</protein>
<comment type="caution">
    <text evidence="1">The sequence shown here is derived from an EMBL/GenBank/DDBJ whole genome shotgun (WGS) entry which is preliminary data.</text>
</comment>
<reference evidence="2" key="1">
    <citation type="submission" date="2016-10" db="EMBL/GenBank/DDBJ databases">
        <authorList>
            <person name="de Groot N.N."/>
        </authorList>
    </citation>
    <scope>NUCLEOTIDE SEQUENCE [LARGE SCALE GENOMIC DNA]</scope>
    <source>
        <strain evidence="2">BP1-145</strain>
    </source>
</reference>
<gene>
    <name evidence="1" type="ORF">SAMN04487900_1211</name>
</gene>
<dbReference type="EMBL" id="FNIW01000021">
    <property type="protein sequence ID" value="SDO45840.1"/>
    <property type="molecule type" value="Genomic_DNA"/>
</dbReference>
<sequence length="218" mass="25064">MLFCTFASRMKTTILEDNIFDFESCEEDGSVLLAEETPWRGFADELQDLHYLKGVQFINQLKLIVNCGEFRPIAGETNIFSAIGEESSDYDNLIKAARKLSNHGYRVYILPNPKGIRTADFIFERKGVFKLFDLKSITGKSSVSNRLMESIGQTNHVVLNMLTDYAPRLLAKDVQSYFEANTNAREVLIIRGNRILSVSRRFVEGNCYIKMFMKRYLR</sequence>
<accession>A0A1H0JQM3</accession>
<dbReference type="Gene3D" id="3.40.1350.120">
    <property type="match status" value="1"/>
</dbReference>
<evidence type="ECO:0000313" key="2">
    <source>
        <dbReference type="Proteomes" id="UP000199134"/>
    </source>
</evidence>
<dbReference type="Proteomes" id="UP000199134">
    <property type="component" value="Unassembled WGS sequence"/>
</dbReference>
<name>A0A1H0JQM3_9BACT</name>
<dbReference type="AlphaFoldDB" id="A0A1H0JQM3"/>
<organism evidence="1 2">
    <name type="scientific">Prevotella communis</name>
    <dbReference type="NCBI Taxonomy" id="2913614"/>
    <lineage>
        <taxon>Bacteria</taxon>
        <taxon>Pseudomonadati</taxon>
        <taxon>Bacteroidota</taxon>
        <taxon>Bacteroidia</taxon>
        <taxon>Bacteroidales</taxon>
        <taxon>Prevotellaceae</taxon>
        <taxon>Prevotella</taxon>
    </lineage>
</organism>